<gene>
    <name evidence="2" type="ordered locus">AciPR4_1702</name>
</gene>
<sequence length="350" mass="39144">MFPARNSFARFALIPAIALFSRTARAQTIPAVPLATQASSTCTDLPHSDHPMARLSNGAINAVVFLPDKEVGYYRGPRFDWSGVVGCLSLNGHTFFGEWFNRYDPTGNDTITGPVEEFRHPTSEIGYDDAAPGGLFVKIGVGVLKRIDDKPYKFGNAYPIVDAGKWKTKVHKNSVTFRQELHSSIGVSYIYEKVLTLDKHGNILCLEHRLKNVGTKPIDTQVYDHDFFMLDHKQTGPSMQVHFLFTPALDSPIDPSKAVIEDNTIKFIAPLERRGVQGYLTGYSTKVSDYDFTFEDKDLGIGVQQTSDSPISLSYFWSTPKTVCPEAYIKIHVAPGETQTWTISYRFFAR</sequence>
<protein>
    <recommendedName>
        <fullName evidence="4">Aldose 1-epimerase</fullName>
    </recommendedName>
</protein>
<keyword evidence="3" id="KW-1185">Reference proteome</keyword>
<accession>E8V418</accession>
<dbReference type="EMBL" id="CP002467">
    <property type="protein sequence ID" value="ADV82509.1"/>
    <property type="molecule type" value="Genomic_DNA"/>
</dbReference>
<dbReference type="GO" id="GO:0005975">
    <property type="term" value="P:carbohydrate metabolic process"/>
    <property type="evidence" value="ECO:0007669"/>
    <property type="project" value="InterPro"/>
</dbReference>
<feature type="signal peptide" evidence="1">
    <location>
        <begin position="1"/>
        <end position="26"/>
    </location>
</feature>
<feature type="chain" id="PRO_5003233045" description="Aldose 1-epimerase" evidence="1">
    <location>
        <begin position="27"/>
        <end position="350"/>
    </location>
</feature>
<evidence type="ECO:0000256" key="1">
    <source>
        <dbReference type="SAM" id="SignalP"/>
    </source>
</evidence>
<dbReference type="KEGG" id="tsa:AciPR4_1702"/>
<name>E8V418_TERSS</name>
<keyword evidence="1" id="KW-0732">Signal</keyword>
<dbReference type="STRING" id="401053.AciPR4_1702"/>
<evidence type="ECO:0000313" key="2">
    <source>
        <dbReference type="EMBL" id="ADV82509.1"/>
    </source>
</evidence>
<reference evidence="2 3" key="1">
    <citation type="journal article" date="2012" name="Stand. Genomic Sci.">
        <title>Complete genome sequence of Terriglobus saanensis type strain SP1PR4(T), an Acidobacteria from tundra soil.</title>
        <authorList>
            <person name="Rawat S.R."/>
            <person name="Mannisto M.K."/>
            <person name="Starovoytov V."/>
            <person name="Goodwin L."/>
            <person name="Nolan M."/>
            <person name="Hauser L."/>
            <person name="Land M."/>
            <person name="Davenport K.W."/>
            <person name="Woyke T."/>
            <person name="Haggblom M.M."/>
        </authorList>
    </citation>
    <scope>NUCLEOTIDE SEQUENCE</scope>
    <source>
        <strain evidence="3">ATCC BAA-1853 / DSM 23119 / SP1PR4</strain>
    </source>
</reference>
<dbReference type="GO" id="GO:0003824">
    <property type="term" value="F:catalytic activity"/>
    <property type="evidence" value="ECO:0007669"/>
    <property type="project" value="InterPro"/>
</dbReference>
<dbReference type="SUPFAM" id="SSF74650">
    <property type="entry name" value="Galactose mutarotase-like"/>
    <property type="match status" value="1"/>
</dbReference>
<evidence type="ECO:0008006" key="4">
    <source>
        <dbReference type="Google" id="ProtNLM"/>
    </source>
</evidence>
<dbReference type="AlphaFoldDB" id="E8V418"/>
<evidence type="ECO:0000313" key="3">
    <source>
        <dbReference type="Proteomes" id="UP000006844"/>
    </source>
</evidence>
<dbReference type="InterPro" id="IPR011013">
    <property type="entry name" value="Gal_mutarotase_sf_dom"/>
</dbReference>
<dbReference type="Proteomes" id="UP000006844">
    <property type="component" value="Chromosome"/>
</dbReference>
<proteinExistence type="predicted"/>
<dbReference type="eggNOG" id="COG2017">
    <property type="taxonomic scope" value="Bacteria"/>
</dbReference>
<dbReference type="HOGENOM" id="CLU_064408_0_0_0"/>
<dbReference type="GO" id="GO:0030246">
    <property type="term" value="F:carbohydrate binding"/>
    <property type="evidence" value="ECO:0007669"/>
    <property type="project" value="InterPro"/>
</dbReference>
<organism evidence="2 3">
    <name type="scientific">Terriglobus saanensis (strain ATCC BAA-1853 / DSM 23119 / SP1PR4)</name>
    <dbReference type="NCBI Taxonomy" id="401053"/>
    <lineage>
        <taxon>Bacteria</taxon>
        <taxon>Pseudomonadati</taxon>
        <taxon>Acidobacteriota</taxon>
        <taxon>Terriglobia</taxon>
        <taxon>Terriglobales</taxon>
        <taxon>Acidobacteriaceae</taxon>
        <taxon>Terriglobus</taxon>
    </lineage>
</organism>
<dbReference type="RefSeq" id="WP_013568242.1">
    <property type="nucleotide sequence ID" value="NC_014963.1"/>
</dbReference>